<name>K1PPX4_MAGGI</name>
<dbReference type="HOGENOM" id="CLU_1112235_0_0_1"/>
<proteinExistence type="predicted"/>
<dbReference type="EMBL" id="JH818582">
    <property type="protein sequence ID" value="EKC26282.1"/>
    <property type="molecule type" value="Genomic_DNA"/>
</dbReference>
<dbReference type="AlphaFoldDB" id="K1PPX4"/>
<reference evidence="1" key="1">
    <citation type="journal article" date="2012" name="Nature">
        <title>The oyster genome reveals stress adaptation and complexity of shell formation.</title>
        <authorList>
            <person name="Zhang G."/>
            <person name="Fang X."/>
            <person name="Guo X."/>
            <person name="Li L."/>
            <person name="Luo R."/>
            <person name="Xu F."/>
            <person name="Yang P."/>
            <person name="Zhang L."/>
            <person name="Wang X."/>
            <person name="Qi H."/>
            <person name="Xiong Z."/>
            <person name="Que H."/>
            <person name="Xie Y."/>
            <person name="Holland P.W."/>
            <person name="Paps J."/>
            <person name="Zhu Y."/>
            <person name="Wu F."/>
            <person name="Chen Y."/>
            <person name="Wang J."/>
            <person name="Peng C."/>
            <person name="Meng J."/>
            <person name="Yang L."/>
            <person name="Liu J."/>
            <person name="Wen B."/>
            <person name="Zhang N."/>
            <person name="Huang Z."/>
            <person name="Zhu Q."/>
            <person name="Feng Y."/>
            <person name="Mount A."/>
            <person name="Hedgecock D."/>
            <person name="Xu Z."/>
            <person name="Liu Y."/>
            <person name="Domazet-Loso T."/>
            <person name="Du Y."/>
            <person name="Sun X."/>
            <person name="Zhang S."/>
            <person name="Liu B."/>
            <person name="Cheng P."/>
            <person name="Jiang X."/>
            <person name="Li J."/>
            <person name="Fan D."/>
            <person name="Wang W."/>
            <person name="Fu W."/>
            <person name="Wang T."/>
            <person name="Wang B."/>
            <person name="Zhang J."/>
            <person name="Peng Z."/>
            <person name="Li Y."/>
            <person name="Li N."/>
            <person name="Wang J."/>
            <person name="Chen M."/>
            <person name="He Y."/>
            <person name="Tan F."/>
            <person name="Song X."/>
            <person name="Zheng Q."/>
            <person name="Huang R."/>
            <person name="Yang H."/>
            <person name="Du X."/>
            <person name="Chen L."/>
            <person name="Yang M."/>
            <person name="Gaffney P.M."/>
            <person name="Wang S."/>
            <person name="Luo L."/>
            <person name="She Z."/>
            <person name="Ming Y."/>
            <person name="Huang W."/>
            <person name="Zhang S."/>
            <person name="Huang B."/>
            <person name="Zhang Y."/>
            <person name="Qu T."/>
            <person name="Ni P."/>
            <person name="Miao G."/>
            <person name="Wang J."/>
            <person name="Wang Q."/>
            <person name="Steinberg C.E."/>
            <person name="Wang H."/>
            <person name="Li N."/>
            <person name="Qian L."/>
            <person name="Zhang G."/>
            <person name="Li Y."/>
            <person name="Yang H."/>
            <person name="Liu X."/>
            <person name="Wang J."/>
            <person name="Yin Y."/>
            <person name="Wang J."/>
        </authorList>
    </citation>
    <scope>NUCLEOTIDE SEQUENCE [LARGE SCALE GENOMIC DNA]</scope>
    <source>
        <strain evidence="1">05x7-T-G4-1.051#20</strain>
    </source>
</reference>
<organism evidence="1">
    <name type="scientific">Magallana gigas</name>
    <name type="common">Pacific oyster</name>
    <name type="synonym">Crassostrea gigas</name>
    <dbReference type="NCBI Taxonomy" id="29159"/>
    <lineage>
        <taxon>Eukaryota</taxon>
        <taxon>Metazoa</taxon>
        <taxon>Spiralia</taxon>
        <taxon>Lophotrochozoa</taxon>
        <taxon>Mollusca</taxon>
        <taxon>Bivalvia</taxon>
        <taxon>Autobranchia</taxon>
        <taxon>Pteriomorphia</taxon>
        <taxon>Ostreida</taxon>
        <taxon>Ostreoidea</taxon>
        <taxon>Ostreidae</taxon>
        <taxon>Magallana</taxon>
    </lineage>
</organism>
<gene>
    <name evidence="1" type="ORF">CGI_10014775</name>
</gene>
<protein>
    <recommendedName>
        <fullName evidence="2">Beta-microseminoprotein</fullName>
    </recommendedName>
</protein>
<evidence type="ECO:0000313" key="1">
    <source>
        <dbReference type="EMBL" id="EKC26282.1"/>
    </source>
</evidence>
<dbReference type="OrthoDB" id="6132359at2759"/>
<dbReference type="InParanoid" id="K1PPX4"/>
<dbReference type="KEGG" id="crg:105317309"/>
<sequence length="250" mass="26662">MGCILFVLGVCLVIPSIHGFCFSSFGRVDVTATGRKVPICEFNGIDFLDGSKFTTTGCNECECKKGHLHCCGIGVKAGNLTPRPNCKIINDGCVATEVRISDESLDCVTGKPIRNPSEKVTFPTDAPVSPAEPKPATVDARGGVAVGHIDRSSTTGTLNHGSNGAGPLDDILNKIANNAQQGKRTTLADLMRDMSNANSASTSNVVYPQFPQFPSASTRTSSSFQLFDPYTNNDPWSNWIMYNGLMDGSF</sequence>
<accession>K1PPX4</accession>
<evidence type="ECO:0008006" key="2">
    <source>
        <dbReference type="Google" id="ProtNLM"/>
    </source>
</evidence>
<dbReference type="Gene3D" id="2.60.40.1900">
    <property type="entry name" value="Beta-microseminoprotein (PSP94) domain"/>
    <property type="match status" value="1"/>
</dbReference>